<organism evidence="3 4">
    <name type="scientific">Elaeis guineensis var. tenera</name>
    <name type="common">Oil palm</name>
    <dbReference type="NCBI Taxonomy" id="51953"/>
    <lineage>
        <taxon>Eukaryota</taxon>
        <taxon>Viridiplantae</taxon>
        <taxon>Streptophyta</taxon>
        <taxon>Embryophyta</taxon>
        <taxon>Tracheophyta</taxon>
        <taxon>Spermatophyta</taxon>
        <taxon>Magnoliopsida</taxon>
        <taxon>Liliopsida</taxon>
        <taxon>Arecaceae</taxon>
        <taxon>Arecoideae</taxon>
        <taxon>Cocoseae</taxon>
        <taxon>Elaeidinae</taxon>
        <taxon>Elaeis</taxon>
    </lineage>
</organism>
<feature type="compositionally biased region" description="Acidic residues" evidence="1">
    <location>
        <begin position="18"/>
        <end position="27"/>
    </location>
</feature>
<feature type="region of interest" description="Disordered" evidence="1">
    <location>
        <begin position="61"/>
        <end position="93"/>
    </location>
</feature>
<proteinExistence type="predicted"/>
<gene>
    <name evidence="4" type="primary">LOC105045231</name>
</gene>
<dbReference type="InterPro" id="IPR055290">
    <property type="entry name" value="At3g26010-like"/>
</dbReference>
<dbReference type="Proteomes" id="UP000504607">
    <property type="component" value="Chromosome 5"/>
</dbReference>
<dbReference type="InParanoid" id="A0A6I9R718"/>
<feature type="compositionally biased region" description="Basic and acidic residues" evidence="1">
    <location>
        <begin position="1"/>
        <end position="11"/>
    </location>
</feature>
<dbReference type="PANTHER" id="PTHR35546">
    <property type="entry name" value="F-BOX PROTEIN INTERACTION DOMAIN PROTEIN-RELATED"/>
    <property type="match status" value="1"/>
</dbReference>
<evidence type="ECO:0000259" key="2">
    <source>
        <dbReference type="PROSITE" id="PS50181"/>
    </source>
</evidence>
<evidence type="ECO:0000313" key="3">
    <source>
        <dbReference type="Proteomes" id="UP000504607"/>
    </source>
</evidence>
<reference evidence="4" key="1">
    <citation type="submission" date="2025-08" db="UniProtKB">
        <authorList>
            <consortium name="RefSeq"/>
        </authorList>
    </citation>
    <scope>IDENTIFICATION</scope>
</reference>
<feature type="region of interest" description="Disordered" evidence="1">
    <location>
        <begin position="1"/>
        <end position="43"/>
    </location>
</feature>
<dbReference type="SMART" id="SM00256">
    <property type="entry name" value="FBOX"/>
    <property type="match status" value="1"/>
</dbReference>
<dbReference type="Pfam" id="PF00646">
    <property type="entry name" value="F-box"/>
    <property type="match status" value="1"/>
</dbReference>
<dbReference type="CDD" id="cd22157">
    <property type="entry name" value="F-box_AtFBW1-like"/>
    <property type="match status" value="1"/>
</dbReference>
<dbReference type="Gene3D" id="1.20.1280.50">
    <property type="match status" value="1"/>
</dbReference>
<dbReference type="NCBIfam" id="TIGR01640">
    <property type="entry name" value="F_box_assoc_1"/>
    <property type="match status" value="1"/>
</dbReference>
<dbReference type="InterPro" id="IPR036047">
    <property type="entry name" value="F-box-like_dom_sf"/>
</dbReference>
<dbReference type="OrthoDB" id="605328at2759"/>
<dbReference type="FunCoup" id="A0A6I9R718">
    <property type="interactions" value="2086"/>
</dbReference>
<accession>A0A6I9R718</accession>
<dbReference type="SUPFAM" id="SSF75011">
    <property type="entry name" value="3-carboxy-cis,cis-mucoante lactonizing enzyme"/>
    <property type="match status" value="1"/>
</dbReference>
<evidence type="ECO:0000313" key="4">
    <source>
        <dbReference type="RefSeq" id="XP_010921739.2"/>
    </source>
</evidence>
<dbReference type="InterPro" id="IPR056592">
    <property type="entry name" value="Beta-prop_At3g26010-like"/>
</dbReference>
<dbReference type="PROSITE" id="PS50181">
    <property type="entry name" value="FBOX"/>
    <property type="match status" value="1"/>
</dbReference>
<protein>
    <submittedName>
        <fullName evidence="4">F-box protein At5g07610-like</fullName>
    </submittedName>
</protein>
<dbReference type="PANTHER" id="PTHR35546:SF130">
    <property type="entry name" value="EXPRESSED PROTEIN"/>
    <property type="match status" value="1"/>
</dbReference>
<name>A0A6I9R718_ELAGV</name>
<feature type="compositionally biased region" description="Basic residues" evidence="1">
    <location>
        <begin position="61"/>
        <end position="81"/>
    </location>
</feature>
<dbReference type="RefSeq" id="XP_010921739.2">
    <property type="nucleotide sequence ID" value="XM_010923437.3"/>
</dbReference>
<keyword evidence="3" id="KW-1185">Reference proteome</keyword>
<dbReference type="Pfam" id="PF24750">
    <property type="entry name" value="b-prop_At3g26010-like"/>
    <property type="match status" value="1"/>
</dbReference>
<dbReference type="AlphaFoldDB" id="A0A6I9R718"/>
<dbReference type="InterPro" id="IPR001810">
    <property type="entry name" value="F-box_dom"/>
</dbReference>
<evidence type="ECO:0000256" key="1">
    <source>
        <dbReference type="SAM" id="MobiDB-lite"/>
    </source>
</evidence>
<sequence>MGFVRINDRWAKGHAATVEEEDDEEEEHAEREDPSSPMPRQSPVDHLFLEPELHFSYSSLLRRRRGRGRRKEKNKPKNITKFKMDHPKKQHPATRLPNDIVVEILSMLPAKSFLRFKCISKSWLALSSDPSNSNKLPATASSLFFHDTPYLTQGVKIHHISLSPSPDDDAIDTTLSFLPPHKSQKLIYCSNGLLLCCSWDATIPFPEDDGFYYYVCNPATREWAAVPTPKRGSRPLALAFDPRISHHYRIIRYNTDSFEFEIFASNTGEWTKIQSRWPGVTDCQVQRGVFFNGTFYVISLENLAIVGIDLESGEVSRNIELPASGIKKFCRKFGSDRIGYSGGYLHYALEDHDDIKVWILEEHEGHDEWMLKHCISIKPLLENYGIEYVPFPDRPLDYLDILAIHPDVDVVFLRVQRERVVCYHLNSGRSEEVCSMACKYIHGFFVYSPCPLNGLLGE</sequence>
<feature type="domain" description="F-box" evidence="2">
    <location>
        <begin position="90"/>
        <end position="136"/>
    </location>
</feature>
<dbReference type="SUPFAM" id="SSF81383">
    <property type="entry name" value="F-box domain"/>
    <property type="match status" value="1"/>
</dbReference>
<dbReference type="InterPro" id="IPR017451">
    <property type="entry name" value="F-box-assoc_interact_dom"/>
</dbReference>